<evidence type="ECO:0000313" key="1">
    <source>
        <dbReference type="EMBL" id="KAI4376042.1"/>
    </source>
</evidence>
<evidence type="ECO:0000313" key="2">
    <source>
        <dbReference type="Proteomes" id="UP001057402"/>
    </source>
</evidence>
<gene>
    <name evidence="1" type="ORF">MLD38_013841</name>
</gene>
<accession>A0ACB9RJB8</accession>
<proteinExistence type="predicted"/>
<dbReference type="Proteomes" id="UP001057402">
    <property type="component" value="Chromosome 4"/>
</dbReference>
<dbReference type="EMBL" id="CM042883">
    <property type="protein sequence ID" value="KAI4376042.1"/>
    <property type="molecule type" value="Genomic_DNA"/>
</dbReference>
<comment type="caution">
    <text evidence="1">The sequence shown here is derived from an EMBL/GenBank/DDBJ whole genome shotgun (WGS) entry which is preliminary data.</text>
</comment>
<keyword evidence="2" id="KW-1185">Reference proteome</keyword>
<organism evidence="1 2">
    <name type="scientific">Melastoma candidum</name>
    <dbReference type="NCBI Taxonomy" id="119954"/>
    <lineage>
        <taxon>Eukaryota</taxon>
        <taxon>Viridiplantae</taxon>
        <taxon>Streptophyta</taxon>
        <taxon>Embryophyta</taxon>
        <taxon>Tracheophyta</taxon>
        <taxon>Spermatophyta</taxon>
        <taxon>Magnoliopsida</taxon>
        <taxon>eudicotyledons</taxon>
        <taxon>Gunneridae</taxon>
        <taxon>Pentapetalae</taxon>
        <taxon>rosids</taxon>
        <taxon>malvids</taxon>
        <taxon>Myrtales</taxon>
        <taxon>Melastomataceae</taxon>
        <taxon>Melastomatoideae</taxon>
        <taxon>Melastomateae</taxon>
        <taxon>Melastoma</taxon>
    </lineage>
</organism>
<reference evidence="2" key="1">
    <citation type="journal article" date="2023" name="Front. Plant Sci.">
        <title>Chromosomal-level genome assembly of Melastoma candidum provides insights into trichome evolution.</title>
        <authorList>
            <person name="Zhong Y."/>
            <person name="Wu W."/>
            <person name="Sun C."/>
            <person name="Zou P."/>
            <person name="Liu Y."/>
            <person name="Dai S."/>
            <person name="Zhou R."/>
        </authorList>
    </citation>
    <scope>NUCLEOTIDE SEQUENCE [LARGE SCALE GENOMIC DNA]</scope>
</reference>
<protein>
    <submittedName>
        <fullName evidence="1">Uncharacterized protein</fullName>
    </submittedName>
</protein>
<sequence length="517" mass="55873">MAMEAANGSETPQKKPRRNKYASACAILASMSAILIGYDIGVMSGAGIYIQEEINNVQLEILNGIINLYALLGAAAAGRTSDWIGRRYTMVLAGTIFFVGAFVMGFSFNYGFLMFGRFIAGIGCGYAMTIAPVYAAEISPASYRGFLTSFPEVFGNGGILIGYISNYAFSKLPLRLGWRFMLGVGAVPSVLLALTVLIMPESPRWLVMQGRLGDAKRVLQKTSESPQEAELRLSDIKEAAGIPLDCNNDVVQVTRKKSHGEGIWRELLICPTPAVRHVMIAAVGIHFFQQSSGIDAVVLYSPTIFARAGIKSSDHKLLATIAVGFCKTSFILVATFLLDRVGRRPLILTSIGGMILSLIALGTGLTVVDHSTPNHAPMWAIVLCITTVMTFVATFSIGLGPIAWVYSSEIFPLRLRAQGASIAVGVNRATSGLISMTFLSLSGAITTEGAFYLFASVAAISWVFFYTMMPETQGRTLEEMEYLFGRYAGWRSAAKELEMKRKWGGGIGVDNVTITTN</sequence>
<name>A0ACB9RJB8_9MYRT</name>